<dbReference type="SUPFAM" id="SSF81383">
    <property type="entry name" value="F-box domain"/>
    <property type="match status" value="1"/>
</dbReference>
<dbReference type="InterPro" id="IPR036047">
    <property type="entry name" value="F-box-like_dom_sf"/>
</dbReference>
<comment type="caution">
    <text evidence="2">The sequence shown here is derived from an EMBL/GenBank/DDBJ whole genome shotgun (WGS) entry which is preliminary data.</text>
</comment>
<dbReference type="InterPro" id="IPR001810">
    <property type="entry name" value="F-box_dom"/>
</dbReference>
<dbReference type="NCBIfam" id="TIGR01640">
    <property type="entry name" value="F_box_assoc_1"/>
    <property type="match status" value="1"/>
</dbReference>
<dbReference type="InterPro" id="IPR050796">
    <property type="entry name" value="SCF_F-box_component"/>
</dbReference>
<organism evidence="2 3">
    <name type="scientific">Morella rubra</name>
    <name type="common">Chinese bayberry</name>
    <dbReference type="NCBI Taxonomy" id="262757"/>
    <lineage>
        <taxon>Eukaryota</taxon>
        <taxon>Viridiplantae</taxon>
        <taxon>Streptophyta</taxon>
        <taxon>Embryophyta</taxon>
        <taxon>Tracheophyta</taxon>
        <taxon>Spermatophyta</taxon>
        <taxon>Magnoliopsida</taxon>
        <taxon>eudicotyledons</taxon>
        <taxon>Gunneridae</taxon>
        <taxon>Pentapetalae</taxon>
        <taxon>rosids</taxon>
        <taxon>fabids</taxon>
        <taxon>Fagales</taxon>
        <taxon>Myricaceae</taxon>
        <taxon>Morella</taxon>
    </lineage>
</organism>
<keyword evidence="3" id="KW-1185">Reference proteome</keyword>
<dbReference type="CDD" id="cd22157">
    <property type="entry name" value="F-box_AtFBW1-like"/>
    <property type="match status" value="1"/>
</dbReference>
<dbReference type="InterPro" id="IPR017451">
    <property type="entry name" value="F-box-assoc_interact_dom"/>
</dbReference>
<dbReference type="OrthoDB" id="5314306at2759"/>
<dbReference type="AlphaFoldDB" id="A0A6A1WHV8"/>
<dbReference type="InterPro" id="IPR013187">
    <property type="entry name" value="F-box-assoc_dom_typ3"/>
</dbReference>
<reference evidence="2 3" key="1">
    <citation type="journal article" date="2019" name="Plant Biotechnol. J.">
        <title>The red bayberry genome and genetic basis of sex determination.</title>
        <authorList>
            <person name="Jia H.M."/>
            <person name="Jia H.J."/>
            <person name="Cai Q.L."/>
            <person name="Wang Y."/>
            <person name="Zhao H.B."/>
            <person name="Yang W.F."/>
            <person name="Wang G.Y."/>
            <person name="Li Y.H."/>
            <person name="Zhan D.L."/>
            <person name="Shen Y.T."/>
            <person name="Niu Q.F."/>
            <person name="Chang L."/>
            <person name="Qiu J."/>
            <person name="Zhao L."/>
            <person name="Xie H.B."/>
            <person name="Fu W.Y."/>
            <person name="Jin J."/>
            <person name="Li X.W."/>
            <person name="Jiao Y."/>
            <person name="Zhou C.C."/>
            <person name="Tu T."/>
            <person name="Chai C.Y."/>
            <person name="Gao J.L."/>
            <person name="Fan L.J."/>
            <person name="van de Weg E."/>
            <person name="Wang J.Y."/>
            <person name="Gao Z.S."/>
        </authorList>
    </citation>
    <scope>NUCLEOTIDE SEQUENCE [LARGE SCALE GENOMIC DNA]</scope>
    <source>
        <tissue evidence="2">Leaves</tissue>
    </source>
</reference>
<sequence>MAGQKPQIPRSHLPDDVMLEILTRLSVKSLLRFRCICKSWNSNITNPYFIATHLKKNKDRLLYTAFIEKQRCLGVCDEGYNKILEIGIPIPLSYGLIQFAGSRNGLICVVVEHCFGYSYGQPDRVYLWNYSTRKLKTLPSTGLSTSNFAWNSYGFVYDSENDDYKIVRTILDSWMGSQAPWKAEVYSLGSDSWRRINNIDLPFMRPDVRVSYRPNTSAYRPTDYLSPFFGGSLHWLVVKREEENYEQKISHSHMIMSFDVSNEKFRESELPPRLSDEIESGHDLAKLCDYKGKLGLFILTYADGGCQSYISIWVMMDYGVAESWTKSVVVQFHKRVRFFGFTEDGGLVIRKLSDLSDTNFVIRPETSSKKLVVVEPNSRDKILCIGSLFCVTSWKESLVPLCGTNVISWDPEIEYFKSWFQS</sequence>
<proteinExistence type="predicted"/>
<gene>
    <name evidence="2" type="ORF">CJ030_MR1G028651</name>
</gene>
<accession>A0A6A1WHV8</accession>
<dbReference type="SMART" id="SM00256">
    <property type="entry name" value="FBOX"/>
    <property type="match status" value="1"/>
</dbReference>
<dbReference type="Gene3D" id="1.20.1280.50">
    <property type="match status" value="1"/>
</dbReference>
<evidence type="ECO:0000259" key="1">
    <source>
        <dbReference type="PROSITE" id="PS50181"/>
    </source>
</evidence>
<dbReference type="PANTHER" id="PTHR31672:SF13">
    <property type="entry name" value="F-BOX PROTEIN CPR30-LIKE"/>
    <property type="match status" value="1"/>
</dbReference>
<evidence type="ECO:0000313" key="2">
    <source>
        <dbReference type="EMBL" id="KAB1224801.1"/>
    </source>
</evidence>
<dbReference type="PROSITE" id="PS50181">
    <property type="entry name" value="FBOX"/>
    <property type="match status" value="1"/>
</dbReference>
<dbReference type="Pfam" id="PF08268">
    <property type="entry name" value="FBA_3"/>
    <property type="match status" value="1"/>
</dbReference>
<dbReference type="PANTHER" id="PTHR31672">
    <property type="entry name" value="BNACNNG10540D PROTEIN"/>
    <property type="match status" value="1"/>
</dbReference>
<dbReference type="EMBL" id="RXIC02000019">
    <property type="protein sequence ID" value="KAB1224801.1"/>
    <property type="molecule type" value="Genomic_DNA"/>
</dbReference>
<feature type="domain" description="F-box" evidence="1">
    <location>
        <begin position="7"/>
        <end position="57"/>
    </location>
</feature>
<dbReference type="Proteomes" id="UP000516437">
    <property type="component" value="Chromosome 1"/>
</dbReference>
<name>A0A6A1WHV8_9ROSI</name>
<protein>
    <submittedName>
        <fullName evidence="2">F-box protein CPR30</fullName>
    </submittedName>
</protein>
<evidence type="ECO:0000313" key="3">
    <source>
        <dbReference type="Proteomes" id="UP000516437"/>
    </source>
</evidence>
<dbReference type="Pfam" id="PF00646">
    <property type="entry name" value="F-box"/>
    <property type="match status" value="1"/>
</dbReference>